<accession>A0A7J7ENV4</accession>
<evidence type="ECO:0000259" key="15">
    <source>
        <dbReference type="PROSITE" id="PS50865"/>
    </source>
</evidence>
<keyword evidence="5 12" id="KW-0863">Zinc-finger</keyword>
<comment type="caution">
    <text evidence="16">The sequence shown here is derived from an EMBL/GenBank/DDBJ whole genome shotgun (WGS) entry which is preliminary data.</text>
</comment>
<feature type="compositionally biased region" description="Low complexity" evidence="14">
    <location>
        <begin position="358"/>
        <end position="380"/>
    </location>
</feature>
<feature type="compositionally biased region" description="Basic and acidic residues" evidence="14">
    <location>
        <begin position="110"/>
        <end position="122"/>
    </location>
</feature>
<keyword evidence="4" id="KW-0479">Metal-binding</keyword>
<organism evidence="16 17">
    <name type="scientific">Diceros bicornis minor</name>
    <name type="common">South-central black rhinoceros</name>
    <dbReference type="NCBI Taxonomy" id="77932"/>
    <lineage>
        <taxon>Eukaryota</taxon>
        <taxon>Metazoa</taxon>
        <taxon>Chordata</taxon>
        <taxon>Craniata</taxon>
        <taxon>Vertebrata</taxon>
        <taxon>Euteleostomi</taxon>
        <taxon>Mammalia</taxon>
        <taxon>Eutheria</taxon>
        <taxon>Laurasiatheria</taxon>
        <taxon>Perissodactyla</taxon>
        <taxon>Rhinocerotidae</taxon>
        <taxon>Diceros</taxon>
    </lineage>
</organism>
<feature type="compositionally biased region" description="Polar residues" evidence="14">
    <location>
        <begin position="341"/>
        <end position="355"/>
    </location>
</feature>
<dbReference type="InterPro" id="IPR057053">
    <property type="entry name" value="MYND_ZMYND11_ZMYD8"/>
</dbReference>
<keyword evidence="8" id="KW-0805">Transcription regulation</keyword>
<name>A0A7J7ENV4_DICBM</name>
<dbReference type="GO" id="GO:0005634">
    <property type="term" value="C:nucleus"/>
    <property type="evidence" value="ECO:0007669"/>
    <property type="project" value="UniProtKB-SubCell"/>
</dbReference>
<feature type="compositionally biased region" description="Polar residues" evidence="14">
    <location>
        <begin position="1"/>
        <end position="15"/>
    </location>
</feature>
<comment type="subcellular location">
    <subcellularLocation>
        <location evidence="2">Chromosome</location>
    </subcellularLocation>
    <subcellularLocation>
        <location evidence="1">Nucleus</location>
    </subcellularLocation>
</comment>
<dbReference type="GO" id="GO:0005737">
    <property type="term" value="C:cytoplasm"/>
    <property type="evidence" value="ECO:0007669"/>
    <property type="project" value="TreeGrafter"/>
</dbReference>
<evidence type="ECO:0000256" key="1">
    <source>
        <dbReference type="ARBA" id="ARBA00004123"/>
    </source>
</evidence>
<feature type="compositionally biased region" description="Basic and acidic residues" evidence="14">
    <location>
        <begin position="181"/>
        <end position="221"/>
    </location>
</feature>
<dbReference type="PANTHER" id="PTHR46453:SF3">
    <property type="entry name" value="MYND-TYPE ZINC FINGER-CONTAINING CHROMATIN READER ZMYND8"/>
    <property type="match status" value="1"/>
</dbReference>
<dbReference type="SUPFAM" id="SSF144232">
    <property type="entry name" value="HIT/MYND zinc finger-like"/>
    <property type="match status" value="1"/>
</dbReference>
<sequence>SPASTKTGQAGSLSDSPKPFSPQASAPITTKTDKTSTTGSILNLNLDRSKAEMDLKELSESVQQATPVPLISPKRQIRSRFQLNLDKTIESCKAQLGINEISEDVYTAVEHSDSEDSEKSDSSDSEFISDEEQKSKNEPEEAEDKEGSRVDKEPSAVKKKPKLANPVETKEELKSTSPTSEKADPCSVKEKASPQPEKDFSEKAKPSPHPTKDKLKGKDETDSPTVHLGLDSDSESELVIDLGEDHSGREGRKNKKEPKEPSPKQDVVGKAPPSTTAGSQSPPETPVLTRSSTQTPTAGVTATTSTTSTVTAPAAAATGSPVKKQRPLLPKETAPAVQRVVWNSSSKFQTSSQKWHMQKMQRQQQQQQQQNQQQQPQSSQGTRYQTRQAVKAVQQKEITQSPSTSTITLVTSTQSSPLVTSSGSTSTLASSVSADLPIATASADVAADIAKYTSKMMDAIKGTMTEIYNDLSKNTTGSTIAEIRRLRIEIEKLQWLHQQELSEMKHNLELTMAEMRQSLEQERDRLIAEVKKQLELERQQAVDETKKKQWCANCKKEAIFYCCWNTSYCDYPCQQAHWPEHMKSCTQSATAPQQEADAEVNTETLNKPSQGSSSSAQAAAPETAGASKEKETPAEKNKDSGSTLDLSGSRETPSSILLGSNQGSAKGVTSSLPMPQPPQTTSRTPTTQPRSTIPGVVSPVAGAAATRSEGRHVPSTMPVPVRRVSSRKSLGWTPSGTRDRLRHKPPTPWRKTKPDTRKMGNSKEM</sequence>
<evidence type="ECO:0000256" key="4">
    <source>
        <dbReference type="ARBA" id="ARBA00022723"/>
    </source>
</evidence>
<evidence type="ECO:0000256" key="8">
    <source>
        <dbReference type="ARBA" id="ARBA00023015"/>
    </source>
</evidence>
<keyword evidence="17" id="KW-1185">Reference proteome</keyword>
<feature type="compositionally biased region" description="Low complexity" evidence="14">
    <location>
        <begin position="679"/>
        <end position="705"/>
    </location>
</feature>
<dbReference type="FunFam" id="6.10.140.2220:FF:000002">
    <property type="entry name" value="Protein kinase C-binding protein 1 isoform C"/>
    <property type="match status" value="1"/>
</dbReference>
<keyword evidence="3" id="KW-0158">Chromosome</keyword>
<evidence type="ECO:0000256" key="11">
    <source>
        <dbReference type="ARBA" id="ARBA00023242"/>
    </source>
</evidence>
<evidence type="ECO:0000313" key="17">
    <source>
        <dbReference type="Proteomes" id="UP000551758"/>
    </source>
</evidence>
<evidence type="ECO:0000256" key="6">
    <source>
        <dbReference type="ARBA" id="ARBA00022833"/>
    </source>
</evidence>
<dbReference type="InterPro" id="IPR021931">
    <property type="entry name" value="ZMYND8"/>
</dbReference>
<feature type="domain" description="MYND-type" evidence="15">
    <location>
        <begin position="551"/>
        <end position="585"/>
    </location>
</feature>
<protein>
    <recommendedName>
        <fullName evidence="15">MYND-type domain-containing protein</fullName>
    </recommendedName>
</protein>
<keyword evidence="7" id="KW-0156">Chromatin regulator</keyword>
<dbReference type="GO" id="GO:0003714">
    <property type="term" value="F:transcription corepressor activity"/>
    <property type="evidence" value="ECO:0007669"/>
    <property type="project" value="TreeGrafter"/>
</dbReference>
<feature type="compositionally biased region" description="Low complexity" evidence="14">
    <location>
        <begin position="295"/>
        <end position="322"/>
    </location>
</feature>
<gene>
    <name evidence="16" type="ORF">HPG69_017340</name>
</gene>
<feature type="compositionally biased region" description="Polar residues" evidence="14">
    <location>
        <begin position="273"/>
        <end position="294"/>
    </location>
</feature>
<feature type="region of interest" description="Disordered" evidence="14">
    <location>
        <begin position="107"/>
        <end position="421"/>
    </location>
</feature>
<dbReference type="AlphaFoldDB" id="A0A7J7ENV4"/>
<dbReference type="InterPro" id="IPR002893">
    <property type="entry name" value="Znf_MYND"/>
</dbReference>
<evidence type="ECO:0000256" key="12">
    <source>
        <dbReference type="PROSITE-ProRule" id="PRU00134"/>
    </source>
</evidence>
<feature type="compositionally biased region" description="Basic and acidic residues" evidence="14">
    <location>
        <begin position="243"/>
        <end position="263"/>
    </location>
</feature>
<dbReference type="EMBL" id="JACDTQ010002544">
    <property type="protein sequence ID" value="KAF5917449.1"/>
    <property type="molecule type" value="Genomic_DNA"/>
</dbReference>
<evidence type="ECO:0000256" key="9">
    <source>
        <dbReference type="ARBA" id="ARBA00023117"/>
    </source>
</evidence>
<proteinExistence type="predicted"/>
<evidence type="ECO:0000256" key="14">
    <source>
        <dbReference type="SAM" id="MobiDB-lite"/>
    </source>
</evidence>
<dbReference type="Proteomes" id="UP000551758">
    <property type="component" value="Unassembled WGS sequence"/>
</dbReference>
<evidence type="ECO:0000256" key="7">
    <source>
        <dbReference type="ARBA" id="ARBA00022853"/>
    </source>
</evidence>
<evidence type="ECO:0000256" key="10">
    <source>
        <dbReference type="ARBA" id="ARBA00023163"/>
    </source>
</evidence>
<feature type="region of interest" description="Disordered" evidence="14">
    <location>
        <begin position="1"/>
        <end position="41"/>
    </location>
</feature>
<dbReference type="GO" id="GO:0008270">
    <property type="term" value="F:zinc ion binding"/>
    <property type="evidence" value="ECO:0007669"/>
    <property type="project" value="UniProtKB-KW"/>
</dbReference>
<dbReference type="Pfam" id="PF23460">
    <property type="entry name" value="ZMYND8_CC"/>
    <property type="match status" value="1"/>
</dbReference>
<keyword evidence="10" id="KW-0804">Transcription</keyword>
<evidence type="ECO:0000256" key="5">
    <source>
        <dbReference type="ARBA" id="ARBA00022771"/>
    </source>
</evidence>
<feature type="non-terminal residue" evidence="16">
    <location>
        <position position="1"/>
    </location>
</feature>
<feature type="compositionally biased region" description="Polar residues" evidence="14">
    <location>
        <begin position="640"/>
        <end position="673"/>
    </location>
</feature>
<dbReference type="Gene3D" id="6.10.140.2220">
    <property type="match status" value="1"/>
</dbReference>
<dbReference type="PROSITE" id="PS50865">
    <property type="entry name" value="ZF_MYND_2"/>
    <property type="match status" value="1"/>
</dbReference>
<feature type="compositionally biased region" description="Low complexity" evidence="14">
    <location>
        <begin position="408"/>
        <end position="421"/>
    </location>
</feature>
<feature type="compositionally biased region" description="Basic and acidic residues" evidence="14">
    <location>
        <begin position="752"/>
        <end position="765"/>
    </location>
</feature>
<evidence type="ECO:0000256" key="3">
    <source>
        <dbReference type="ARBA" id="ARBA00022454"/>
    </source>
</evidence>
<feature type="compositionally biased region" description="Basic and acidic residues" evidence="14">
    <location>
        <begin position="627"/>
        <end position="639"/>
    </location>
</feature>
<keyword evidence="6" id="KW-0862">Zinc</keyword>
<dbReference type="GO" id="GO:0005694">
    <property type="term" value="C:chromosome"/>
    <property type="evidence" value="ECO:0007669"/>
    <property type="project" value="UniProtKB-SubCell"/>
</dbReference>
<feature type="coiled-coil region" evidence="13">
    <location>
        <begin position="498"/>
        <end position="547"/>
    </location>
</feature>
<feature type="compositionally biased region" description="Low complexity" evidence="14">
    <location>
        <begin position="608"/>
        <end position="626"/>
    </location>
</feature>
<feature type="compositionally biased region" description="Polar residues" evidence="14">
    <location>
        <begin position="396"/>
        <end position="407"/>
    </location>
</feature>
<dbReference type="PANTHER" id="PTHR46453">
    <property type="entry name" value="PROTEIN KINASE C-BINDING PROTEIN 1"/>
    <property type="match status" value="1"/>
</dbReference>
<feature type="region of interest" description="Disordered" evidence="14">
    <location>
        <begin position="594"/>
        <end position="765"/>
    </location>
</feature>
<evidence type="ECO:0000256" key="13">
    <source>
        <dbReference type="SAM" id="Coils"/>
    </source>
</evidence>
<evidence type="ECO:0000313" key="16">
    <source>
        <dbReference type="EMBL" id="KAF5917449.1"/>
    </source>
</evidence>
<dbReference type="GO" id="GO:0140006">
    <property type="term" value="F:histone H3 reader activity"/>
    <property type="evidence" value="ECO:0007669"/>
    <property type="project" value="UniProtKB-ARBA"/>
</dbReference>
<feature type="compositionally biased region" description="Basic and acidic residues" evidence="14">
    <location>
        <begin position="131"/>
        <end position="156"/>
    </location>
</feature>
<dbReference type="InterPro" id="IPR056987">
    <property type="entry name" value="ZMYND8_CC"/>
</dbReference>
<keyword evidence="11" id="KW-0539">Nucleus</keyword>
<dbReference type="Pfam" id="PF24324">
    <property type="entry name" value="MYND_ZMYND11_ZMYD8"/>
    <property type="match status" value="1"/>
</dbReference>
<keyword evidence="9" id="KW-0103">Bromodomain</keyword>
<dbReference type="Pfam" id="PF12064">
    <property type="entry name" value="DUF3544"/>
    <property type="match status" value="1"/>
</dbReference>
<evidence type="ECO:0000256" key="2">
    <source>
        <dbReference type="ARBA" id="ARBA00004286"/>
    </source>
</evidence>
<dbReference type="PROSITE" id="PS01360">
    <property type="entry name" value="ZF_MYND_1"/>
    <property type="match status" value="1"/>
</dbReference>
<keyword evidence="13" id="KW-0175">Coiled coil</keyword>
<reference evidence="16 17" key="1">
    <citation type="journal article" date="2020" name="Mol. Biol. Evol.">
        <title>Interspecific Gene Flow and the Evolution of Specialization in Black and White Rhinoceros.</title>
        <authorList>
            <person name="Moodley Y."/>
            <person name="Westbury M.V."/>
            <person name="Russo I.M."/>
            <person name="Gopalakrishnan S."/>
            <person name="Rakotoarivelo A."/>
            <person name="Olsen R.A."/>
            <person name="Prost S."/>
            <person name="Tunstall T."/>
            <person name="Ryder O.A."/>
            <person name="Dalen L."/>
            <person name="Bruford M.W."/>
        </authorList>
    </citation>
    <scope>NUCLEOTIDE SEQUENCE [LARGE SCALE GENOMIC DNA]</scope>
    <source>
        <strain evidence="16">SBR-YM</strain>
        <tissue evidence="16">Skin</tissue>
    </source>
</reference>